<keyword evidence="1" id="KW-1133">Transmembrane helix</keyword>
<organism evidence="2 3">
    <name type="scientific">Bowmanella yangjiangensis</name>
    <dbReference type="NCBI Taxonomy" id="2811230"/>
    <lineage>
        <taxon>Bacteria</taxon>
        <taxon>Pseudomonadati</taxon>
        <taxon>Pseudomonadota</taxon>
        <taxon>Gammaproteobacteria</taxon>
        <taxon>Alteromonadales</taxon>
        <taxon>Alteromonadaceae</taxon>
        <taxon>Bowmanella</taxon>
    </lineage>
</organism>
<dbReference type="InterPro" id="IPR007313">
    <property type="entry name" value="FxsA"/>
</dbReference>
<dbReference type="PANTHER" id="PTHR35335">
    <property type="entry name" value="UPF0716 PROTEIN FXSA"/>
    <property type="match status" value="1"/>
</dbReference>
<name>A0ABS3CWH4_9ALTE</name>
<protein>
    <submittedName>
        <fullName evidence="2">FxsA family protein</fullName>
    </submittedName>
</protein>
<dbReference type="RefSeq" id="WP_206595416.1">
    <property type="nucleotide sequence ID" value="NZ_JAFKCS010000019.1"/>
</dbReference>
<comment type="caution">
    <text evidence="2">The sequence shown here is derived from an EMBL/GenBank/DDBJ whole genome shotgun (WGS) entry which is preliminary data.</text>
</comment>
<dbReference type="PANTHER" id="PTHR35335:SF1">
    <property type="entry name" value="UPF0716 PROTEIN FXSA"/>
    <property type="match status" value="1"/>
</dbReference>
<evidence type="ECO:0000256" key="1">
    <source>
        <dbReference type="SAM" id="Phobius"/>
    </source>
</evidence>
<dbReference type="NCBIfam" id="NF008528">
    <property type="entry name" value="PRK11463.1-2"/>
    <property type="match status" value="1"/>
</dbReference>
<feature type="transmembrane region" description="Helical" evidence="1">
    <location>
        <begin position="76"/>
        <end position="101"/>
    </location>
</feature>
<dbReference type="Pfam" id="PF04186">
    <property type="entry name" value="FxsA"/>
    <property type="match status" value="1"/>
</dbReference>
<accession>A0ABS3CWH4</accession>
<feature type="transmembrane region" description="Helical" evidence="1">
    <location>
        <begin position="27"/>
        <end position="47"/>
    </location>
</feature>
<gene>
    <name evidence="2" type="ORF">J0A65_16465</name>
</gene>
<reference evidence="2 3" key="1">
    <citation type="submission" date="2021-03" db="EMBL/GenBank/DDBJ databases">
        <title>novel species isolated from a fishpond in China.</title>
        <authorList>
            <person name="Lu H."/>
            <person name="Cai Z."/>
        </authorList>
    </citation>
    <scope>NUCLEOTIDE SEQUENCE [LARGE SCALE GENOMIC DNA]</scope>
    <source>
        <strain evidence="2 3">Y57</strain>
    </source>
</reference>
<keyword evidence="1" id="KW-0472">Membrane</keyword>
<proteinExistence type="predicted"/>
<keyword evidence="3" id="KW-1185">Reference proteome</keyword>
<sequence length="158" mass="17031">MGKLLFLLFVLIPIVEIALLIEVGERIGGWSTIGLVILTAAVGATLVRQQGVATLMQARQKMTTGQSPGQEMLEGLMLAVAGVLLLTPGFVTDGLGLLLVMPVSRPLIARWLLKRLVVAGASVHSAGFYSHQSGQGDVFEGEFEVRREDRDQDPKLPR</sequence>
<evidence type="ECO:0000313" key="2">
    <source>
        <dbReference type="EMBL" id="MBN7821465.1"/>
    </source>
</evidence>
<dbReference type="EMBL" id="JAFKCS010000019">
    <property type="protein sequence ID" value="MBN7821465.1"/>
    <property type="molecule type" value="Genomic_DNA"/>
</dbReference>
<dbReference type="Proteomes" id="UP000663992">
    <property type="component" value="Unassembled WGS sequence"/>
</dbReference>
<evidence type="ECO:0000313" key="3">
    <source>
        <dbReference type="Proteomes" id="UP000663992"/>
    </source>
</evidence>
<keyword evidence="1" id="KW-0812">Transmembrane</keyword>